<dbReference type="AlphaFoldDB" id="A0A194S8I9"/>
<evidence type="ECO:0000256" key="1">
    <source>
        <dbReference type="SAM" id="MobiDB-lite"/>
    </source>
</evidence>
<dbReference type="Proteomes" id="UP000053890">
    <property type="component" value="Unassembled WGS sequence"/>
</dbReference>
<accession>A0A194S8I9</accession>
<dbReference type="RefSeq" id="XP_018271770.1">
    <property type="nucleotide sequence ID" value="XM_018418916.1"/>
</dbReference>
<keyword evidence="3" id="KW-1185">Reference proteome</keyword>
<proteinExistence type="predicted"/>
<feature type="compositionally biased region" description="Polar residues" evidence="1">
    <location>
        <begin position="86"/>
        <end position="106"/>
    </location>
</feature>
<feature type="region of interest" description="Disordered" evidence="1">
    <location>
        <begin position="79"/>
        <end position="106"/>
    </location>
</feature>
<evidence type="ECO:0000313" key="2">
    <source>
        <dbReference type="EMBL" id="KPV75721.1"/>
    </source>
</evidence>
<dbReference type="OrthoDB" id="2520648at2759"/>
<sequence>MPLRALDPALRHTARAATTALRPSRLSAQPAYFHDAQRSIGQVWLPDMARIEAVAEAPVAIPMAPDAYRMTASSASPAQLAGEVTTVASRSTHLGAGPSSTGSAAQ</sequence>
<organism evidence="2 3">
    <name type="scientific">Rhodotorula graminis (strain WP1)</name>
    <dbReference type="NCBI Taxonomy" id="578459"/>
    <lineage>
        <taxon>Eukaryota</taxon>
        <taxon>Fungi</taxon>
        <taxon>Dikarya</taxon>
        <taxon>Basidiomycota</taxon>
        <taxon>Pucciniomycotina</taxon>
        <taxon>Microbotryomycetes</taxon>
        <taxon>Sporidiobolales</taxon>
        <taxon>Sporidiobolaceae</taxon>
        <taxon>Rhodotorula</taxon>
    </lineage>
</organism>
<dbReference type="OMA" id="PDMARIE"/>
<gene>
    <name evidence="2" type="ORF">RHOBADRAFT_66266</name>
</gene>
<evidence type="ECO:0000313" key="3">
    <source>
        <dbReference type="Proteomes" id="UP000053890"/>
    </source>
</evidence>
<protein>
    <submittedName>
        <fullName evidence="2">Uncharacterized protein</fullName>
    </submittedName>
</protein>
<dbReference type="GeneID" id="28979363"/>
<name>A0A194S8I9_RHOGW</name>
<reference evidence="2 3" key="1">
    <citation type="journal article" date="2015" name="Front. Microbiol.">
        <title>Genome sequence of the plant growth promoting endophytic yeast Rhodotorula graminis WP1.</title>
        <authorList>
            <person name="Firrincieli A."/>
            <person name="Otillar R."/>
            <person name="Salamov A."/>
            <person name="Schmutz J."/>
            <person name="Khan Z."/>
            <person name="Redman R.S."/>
            <person name="Fleck N.D."/>
            <person name="Lindquist E."/>
            <person name="Grigoriev I.V."/>
            <person name="Doty S.L."/>
        </authorList>
    </citation>
    <scope>NUCLEOTIDE SEQUENCE [LARGE SCALE GENOMIC DNA]</scope>
    <source>
        <strain evidence="2 3">WP1</strain>
    </source>
</reference>
<dbReference type="EMBL" id="KQ474077">
    <property type="protein sequence ID" value="KPV75721.1"/>
    <property type="molecule type" value="Genomic_DNA"/>
</dbReference>